<evidence type="ECO:0000256" key="1">
    <source>
        <dbReference type="SAM" id="MobiDB-lite"/>
    </source>
</evidence>
<evidence type="ECO:0000256" key="2">
    <source>
        <dbReference type="SAM" id="SignalP"/>
    </source>
</evidence>
<gene>
    <name evidence="3" type="ORF">E3O21_06130</name>
</gene>
<dbReference type="EMBL" id="SOFD01000016">
    <property type="protein sequence ID" value="TFB78452.1"/>
    <property type="molecule type" value="Genomic_DNA"/>
</dbReference>
<feature type="chain" id="PRO_5045503231" description="Right handed beta helix region" evidence="2">
    <location>
        <begin position="25"/>
        <end position="429"/>
    </location>
</feature>
<feature type="compositionally biased region" description="Polar residues" evidence="1">
    <location>
        <begin position="178"/>
        <end position="188"/>
    </location>
</feature>
<organism evidence="3 4">
    <name type="scientific">Cryobacterium flavum</name>
    <dbReference type="NCBI Taxonomy" id="1424659"/>
    <lineage>
        <taxon>Bacteria</taxon>
        <taxon>Bacillati</taxon>
        <taxon>Actinomycetota</taxon>
        <taxon>Actinomycetes</taxon>
        <taxon>Micrococcales</taxon>
        <taxon>Microbacteriaceae</taxon>
        <taxon>Cryobacterium</taxon>
    </lineage>
</organism>
<evidence type="ECO:0000313" key="4">
    <source>
        <dbReference type="Proteomes" id="UP000298252"/>
    </source>
</evidence>
<dbReference type="RefSeq" id="WP_092339538.1">
    <property type="nucleotide sequence ID" value="NZ_FNIB01000003.1"/>
</dbReference>
<evidence type="ECO:0000313" key="3">
    <source>
        <dbReference type="EMBL" id="TFB78452.1"/>
    </source>
</evidence>
<name>A0ABY2I7F3_9MICO</name>
<feature type="signal peptide" evidence="2">
    <location>
        <begin position="1"/>
        <end position="24"/>
    </location>
</feature>
<dbReference type="InterPro" id="IPR011050">
    <property type="entry name" value="Pectin_lyase_fold/virulence"/>
</dbReference>
<reference evidence="3 4" key="1">
    <citation type="submission" date="2019-03" db="EMBL/GenBank/DDBJ databases">
        <title>Genomics of glacier-inhabiting Cryobacterium strains.</title>
        <authorList>
            <person name="Liu Q."/>
            <person name="Xin Y.-H."/>
        </authorList>
    </citation>
    <scope>NUCLEOTIDE SEQUENCE [LARGE SCALE GENOMIC DNA]</scope>
    <source>
        <strain evidence="3 4">Hh8</strain>
    </source>
</reference>
<keyword evidence="4" id="KW-1185">Reference proteome</keyword>
<dbReference type="Proteomes" id="UP000298252">
    <property type="component" value="Unassembled WGS sequence"/>
</dbReference>
<protein>
    <recommendedName>
        <fullName evidence="5">Right handed beta helix region</fullName>
    </recommendedName>
</protein>
<keyword evidence="2" id="KW-0732">Signal</keyword>
<accession>A0ABY2I7F3</accession>
<feature type="compositionally biased region" description="Pro residues" evidence="1">
    <location>
        <begin position="137"/>
        <end position="173"/>
    </location>
</feature>
<feature type="region of interest" description="Disordered" evidence="1">
    <location>
        <begin position="305"/>
        <end position="325"/>
    </location>
</feature>
<feature type="region of interest" description="Disordered" evidence="1">
    <location>
        <begin position="129"/>
        <end position="188"/>
    </location>
</feature>
<sequence length="429" mass="44169">MVILAAVAVSAFALSGLTAVPAFAGSGSADSTSTSIDIPAGRSITAQLGTVPSGLKSVDVKFFTSEVTARSQVKIAVGAEDTQTYSFTAPVGTSATKTVTVPVTTQTNGAVTLSSSVADVRLNLELAGFERGATEPTPAPTPEPTLTPAPTPSPEPTPAPAPTPSPEPTPTPGGIPGASNTGVPSGTTLTVHHGDINVTTAGTVLDGLDIRGLVKISAANVTIKNSIIRGRTMNGPGALINNLGGFRNLVVTDTELSPSTASPDANGIYGYNFTATRLNINNVIDGIHITGSNVSLQDSWIHDHMHYRNDPNQGGSPSHDDSIQVQSGNNITVAGNRLTDSHSAAVQITQDRGTVSNFTFVDNFANGGACTVNIAEKAYGPLQGTIIKDNTFGKDTKVANCAVIAKTTTKIDFQRNYYTDNTTVVIKKG</sequence>
<dbReference type="SUPFAM" id="SSF51126">
    <property type="entry name" value="Pectin lyase-like"/>
    <property type="match status" value="1"/>
</dbReference>
<comment type="caution">
    <text evidence="3">The sequence shown here is derived from an EMBL/GenBank/DDBJ whole genome shotgun (WGS) entry which is preliminary data.</text>
</comment>
<evidence type="ECO:0008006" key="5">
    <source>
        <dbReference type="Google" id="ProtNLM"/>
    </source>
</evidence>
<proteinExistence type="predicted"/>